<dbReference type="Proteomes" id="UP000184501">
    <property type="component" value="Unassembled WGS sequence"/>
</dbReference>
<protein>
    <submittedName>
        <fullName evidence="1">Uncharacterized protein</fullName>
    </submittedName>
</protein>
<gene>
    <name evidence="1" type="ORF">SAMN05444320_1018</name>
</gene>
<reference evidence="1 2" key="1">
    <citation type="submission" date="2016-11" db="EMBL/GenBank/DDBJ databases">
        <authorList>
            <person name="Jaros S."/>
            <person name="Januszkiewicz K."/>
            <person name="Wedrychowicz H."/>
        </authorList>
    </citation>
    <scope>NUCLEOTIDE SEQUENCE [LARGE SCALE GENOMIC DNA]</scope>
    <source>
        <strain evidence="1 2">DSM 44523</strain>
    </source>
</reference>
<proteinExistence type="predicted"/>
<evidence type="ECO:0000313" key="1">
    <source>
        <dbReference type="EMBL" id="SHE40702.1"/>
    </source>
</evidence>
<accession>A0A1M4T830</accession>
<name>A0A1M4T830_STRHI</name>
<dbReference type="AlphaFoldDB" id="A0A1M4T830"/>
<keyword evidence="2" id="KW-1185">Reference proteome</keyword>
<organism evidence="1 2">
    <name type="scientific">Streptoalloteichus hindustanus</name>
    <dbReference type="NCBI Taxonomy" id="2017"/>
    <lineage>
        <taxon>Bacteria</taxon>
        <taxon>Bacillati</taxon>
        <taxon>Actinomycetota</taxon>
        <taxon>Actinomycetes</taxon>
        <taxon>Pseudonocardiales</taxon>
        <taxon>Pseudonocardiaceae</taxon>
        <taxon>Streptoalloteichus</taxon>
    </lineage>
</organism>
<dbReference type="EMBL" id="FQVN01000001">
    <property type="protein sequence ID" value="SHE40702.1"/>
    <property type="molecule type" value="Genomic_DNA"/>
</dbReference>
<sequence length="101" mass="9549">MVVVVVGVGAGVGFGEVRGTVVVVGSGGRAEVGGAAVAWGALVDAAPLVEVADSGVDRGGADVVDELVVVPLVAVVAPDGATVVDVVTEAGPSEGVDVSSK</sequence>
<evidence type="ECO:0000313" key="2">
    <source>
        <dbReference type="Proteomes" id="UP000184501"/>
    </source>
</evidence>
<dbReference type="RefSeq" id="WP_073479271.1">
    <property type="nucleotide sequence ID" value="NZ_FQVN01000001.1"/>
</dbReference>
<dbReference type="STRING" id="2017.SAMN05444320_1018"/>